<reference evidence="1 2" key="1">
    <citation type="submission" date="2024-09" db="EMBL/GenBank/DDBJ databases">
        <authorList>
            <person name="Lee S.D."/>
        </authorList>
    </citation>
    <scope>NUCLEOTIDE SEQUENCE [LARGE SCALE GENOMIC DNA]</scope>
    <source>
        <strain evidence="1 2">N8-3</strain>
    </source>
</reference>
<keyword evidence="2" id="KW-1185">Reference proteome</keyword>
<dbReference type="Proteomes" id="UP001592531">
    <property type="component" value="Unassembled WGS sequence"/>
</dbReference>
<gene>
    <name evidence="1" type="ORF">ACEZDE_05170</name>
</gene>
<organism evidence="1 2">
    <name type="scientific">Streptacidiphilus cavernicola</name>
    <dbReference type="NCBI Taxonomy" id="3342716"/>
    <lineage>
        <taxon>Bacteria</taxon>
        <taxon>Bacillati</taxon>
        <taxon>Actinomycetota</taxon>
        <taxon>Actinomycetes</taxon>
        <taxon>Kitasatosporales</taxon>
        <taxon>Streptomycetaceae</taxon>
        <taxon>Streptacidiphilus</taxon>
    </lineage>
</organism>
<evidence type="ECO:0000313" key="1">
    <source>
        <dbReference type="EMBL" id="MFC1416028.1"/>
    </source>
</evidence>
<sequence>MATETAPGPAADVTAIVERLRLLLAGLPPQDGVAVFGGMYLTVTEAVRDRLSVGDLFRSPAEVAVLDVLFANRFLDALTAPRAPACWRPLLELRLHPGVLPVQFALCGMNAHIEHDLPLAVLDACAALGCSPDELSGDFHRVNDVLAQVEEQERDRLMPSAGELDLAEPLLHLVSAWSIDRARDAAWASAVTLWELRDRPGPLAVASAALDDAAGLVCRCLLTPLRSSGRAG</sequence>
<protein>
    <submittedName>
        <fullName evidence="1">DUF5995 family protein</fullName>
    </submittedName>
</protein>
<evidence type="ECO:0000313" key="2">
    <source>
        <dbReference type="Proteomes" id="UP001592531"/>
    </source>
</evidence>
<dbReference type="Pfam" id="PF19458">
    <property type="entry name" value="DUF5995"/>
    <property type="match status" value="1"/>
</dbReference>
<dbReference type="EMBL" id="JBHFAB010000003">
    <property type="protein sequence ID" value="MFC1416028.1"/>
    <property type="molecule type" value="Genomic_DNA"/>
</dbReference>
<dbReference type="InterPro" id="IPR046037">
    <property type="entry name" value="DUF5995"/>
</dbReference>
<accession>A0ABV6VQN9</accession>
<proteinExistence type="predicted"/>
<name>A0ABV6VQN9_9ACTN</name>
<dbReference type="RefSeq" id="WP_380532807.1">
    <property type="nucleotide sequence ID" value="NZ_JBHFAB010000003.1"/>
</dbReference>
<comment type="caution">
    <text evidence="1">The sequence shown here is derived from an EMBL/GenBank/DDBJ whole genome shotgun (WGS) entry which is preliminary data.</text>
</comment>